<organism evidence="2 3">
    <name type="scientific">Cucurbita argyrosperma subsp. sororia</name>
    <dbReference type="NCBI Taxonomy" id="37648"/>
    <lineage>
        <taxon>Eukaryota</taxon>
        <taxon>Viridiplantae</taxon>
        <taxon>Streptophyta</taxon>
        <taxon>Embryophyta</taxon>
        <taxon>Tracheophyta</taxon>
        <taxon>Spermatophyta</taxon>
        <taxon>Magnoliopsida</taxon>
        <taxon>eudicotyledons</taxon>
        <taxon>Gunneridae</taxon>
        <taxon>Pentapetalae</taxon>
        <taxon>rosids</taxon>
        <taxon>fabids</taxon>
        <taxon>Cucurbitales</taxon>
        <taxon>Cucurbitaceae</taxon>
        <taxon>Cucurbiteae</taxon>
        <taxon>Cucurbita</taxon>
    </lineage>
</organism>
<protein>
    <submittedName>
        <fullName evidence="2">Uncharacterized protein</fullName>
    </submittedName>
</protein>
<feature type="transmembrane region" description="Helical" evidence="1">
    <location>
        <begin position="142"/>
        <end position="167"/>
    </location>
</feature>
<gene>
    <name evidence="2" type="ORF">SDJN03_01482</name>
</gene>
<dbReference type="PANTHER" id="PTHR13109:SF7">
    <property type="entry name" value="NEUROCHONDRIN"/>
    <property type="match status" value="1"/>
</dbReference>
<evidence type="ECO:0000313" key="3">
    <source>
        <dbReference type="Proteomes" id="UP000685013"/>
    </source>
</evidence>
<reference evidence="2 3" key="1">
    <citation type="journal article" date="2021" name="Hortic Res">
        <title>The domestication of Cucurbita argyrosperma as revealed by the genome of its wild relative.</title>
        <authorList>
            <person name="Barrera-Redondo J."/>
            <person name="Sanchez-de la Vega G."/>
            <person name="Aguirre-Liguori J.A."/>
            <person name="Castellanos-Morales G."/>
            <person name="Gutierrez-Guerrero Y.T."/>
            <person name="Aguirre-Dugua X."/>
            <person name="Aguirre-Planter E."/>
            <person name="Tenaillon M.I."/>
            <person name="Lira-Saade R."/>
            <person name="Eguiarte L.E."/>
        </authorList>
    </citation>
    <scope>NUCLEOTIDE SEQUENCE [LARGE SCALE GENOMIC DNA]</scope>
    <source>
        <strain evidence="2">JBR-2021</strain>
    </source>
</reference>
<accession>A0AAV6P659</accession>
<name>A0AAV6P659_9ROSI</name>
<evidence type="ECO:0000313" key="2">
    <source>
        <dbReference type="EMBL" id="KAG6608140.1"/>
    </source>
</evidence>
<proteinExistence type="predicted"/>
<comment type="caution">
    <text evidence="2">The sequence shown here is derived from an EMBL/GenBank/DDBJ whole genome shotgun (WGS) entry which is preliminary data.</text>
</comment>
<dbReference type="Proteomes" id="UP000685013">
    <property type="component" value="Chromosome 1"/>
</dbReference>
<feature type="non-terminal residue" evidence="2">
    <location>
        <position position="1"/>
    </location>
</feature>
<keyword evidence="1" id="KW-0472">Membrane</keyword>
<feature type="transmembrane region" description="Helical" evidence="1">
    <location>
        <begin position="105"/>
        <end position="122"/>
    </location>
</feature>
<dbReference type="Pfam" id="PF05536">
    <property type="entry name" value="Neurochondrin"/>
    <property type="match status" value="1"/>
</dbReference>
<dbReference type="AlphaFoldDB" id="A0AAV6P659"/>
<keyword evidence="1" id="KW-1133">Transmembrane helix</keyword>
<dbReference type="InterPro" id="IPR008709">
    <property type="entry name" value="Neurochondrin"/>
</dbReference>
<dbReference type="PANTHER" id="PTHR13109">
    <property type="entry name" value="NEUROCHONDRIN"/>
    <property type="match status" value="1"/>
</dbReference>
<keyword evidence="1" id="KW-0812">Transmembrane</keyword>
<keyword evidence="3" id="KW-1185">Reference proteome</keyword>
<sequence>MVMELQQERTPSESIEDSLKLLKDEQRLAGLFLVTIICEVDDRASLTRVYYAVGAKFLDRLLRTGMFLNTLVSADFGLAAFFHVPEISGDRLGDSADTRGLIQPMRRLSVYFLLVAFLHQFFPLGNNRFNRGQDFPERDIHYAFFSGLSSLIDVSLIVYARCLILVLEKSRAEIGMVLNELAYMKYDA</sequence>
<dbReference type="EMBL" id="JAGKQH010000001">
    <property type="protein sequence ID" value="KAG6608140.1"/>
    <property type="molecule type" value="Genomic_DNA"/>
</dbReference>
<evidence type="ECO:0000256" key="1">
    <source>
        <dbReference type="SAM" id="Phobius"/>
    </source>
</evidence>